<dbReference type="PRINTS" id="PR00344">
    <property type="entry name" value="BCTRLSENSOR"/>
</dbReference>
<dbReference type="Pfam" id="PF13756">
    <property type="entry name" value="Stimulus_sens_1"/>
    <property type="match status" value="1"/>
</dbReference>
<organism evidence="14 15">
    <name type="scientific">Aestuariispira insulae</name>
    <dbReference type="NCBI Taxonomy" id="1461337"/>
    <lineage>
        <taxon>Bacteria</taxon>
        <taxon>Pseudomonadati</taxon>
        <taxon>Pseudomonadota</taxon>
        <taxon>Alphaproteobacteria</taxon>
        <taxon>Rhodospirillales</taxon>
        <taxon>Kiloniellaceae</taxon>
        <taxon>Aestuariispira</taxon>
    </lineage>
</organism>
<dbReference type="SMART" id="SM00388">
    <property type="entry name" value="HisKA"/>
    <property type="match status" value="1"/>
</dbReference>
<accession>A0A3D9HI11</accession>
<dbReference type="InterPro" id="IPR004358">
    <property type="entry name" value="Sig_transdc_His_kin-like_C"/>
</dbReference>
<dbReference type="InterPro" id="IPR036890">
    <property type="entry name" value="HATPase_C_sf"/>
</dbReference>
<dbReference type="InterPro" id="IPR003661">
    <property type="entry name" value="HisK_dim/P_dom"/>
</dbReference>
<evidence type="ECO:0000256" key="6">
    <source>
        <dbReference type="ARBA" id="ARBA00022692"/>
    </source>
</evidence>
<evidence type="ECO:0000256" key="8">
    <source>
        <dbReference type="ARBA" id="ARBA00022989"/>
    </source>
</evidence>
<dbReference type="GO" id="GO:0000155">
    <property type="term" value="F:phosphorelay sensor kinase activity"/>
    <property type="evidence" value="ECO:0007669"/>
    <property type="project" value="InterPro"/>
</dbReference>
<dbReference type="Pfam" id="PF00512">
    <property type="entry name" value="HisKA"/>
    <property type="match status" value="1"/>
</dbReference>
<evidence type="ECO:0000256" key="4">
    <source>
        <dbReference type="ARBA" id="ARBA00022553"/>
    </source>
</evidence>
<proteinExistence type="predicted"/>
<sequence>MADQEPQRTTAPNKVKRKLLSPLTRRILAVNLLALAIPVAGLLYLGTYRDQLITQEMEALRTQGEIFSGALGEGAITILDNGTEMMSLVPARHIVRRLSTPTRVRARLFLPDGSLVADSRLLGGFGQAVQVETLPEPGGSAPVIDPVLDFIDQLASLLPGNILPTFREDSLASINDYPEAIEALRGDISGYVRQTPGGDLILTVALPVQRYYQINGALLLSKGGGEIEAAMREVRLNILFVFTGALIITTLMSFYLAGTIARPVHRLADAAERVRHSIGRNDEHIPDFSDRRDEIGDLSKALRDMTNALRARLTAIERFAADVSHELKNPLTSLRSAVETAARVSDPEQVQKLNRIIQDDVVRLDRLITDISDASRLDAELSRADLERIDLAQLLATLSDMHNTTAADRELPEVALDCLGEGPFGVNGIESRLVQVFRNLIGNAISFSPKGGRIVLRLEREKNQITAIVEDDGPGIPENKLSNIFDRFYTERPEGEQFGTHSGLGLAISKQIIEAHDGSIHAENRHDHAGNRKGARFVITLPVA</sequence>
<evidence type="ECO:0000256" key="3">
    <source>
        <dbReference type="ARBA" id="ARBA00012438"/>
    </source>
</evidence>
<dbReference type="Gene3D" id="1.10.287.130">
    <property type="match status" value="1"/>
</dbReference>
<evidence type="ECO:0000313" key="14">
    <source>
        <dbReference type="EMBL" id="RED49108.1"/>
    </source>
</evidence>
<dbReference type="CDD" id="cd06225">
    <property type="entry name" value="HAMP"/>
    <property type="match status" value="1"/>
</dbReference>
<feature type="transmembrane region" description="Helical" evidence="11">
    <location>
        <begin position="236"/>
        <end position="257"/>
    </location>
</feature>
<comment type="catalytic activity">
    <reaction evidence="1">
        <text>ATP + protein L-histidine = ADP + protein N-phospho-L-histidine.</text>
        <dbReference type="EC" id="2.7.13.3"/>
    </reaction>
</comment>
<dbReference type="InterPro" id="IPR036097">
    <property type="entry name" value="HisK_dim/P_sf"/>
</dbReference>
<dbReference type="Pfam" id="PF13755">
    <property type="entry name" value="Sensor_TM1"/>
    <property type="match status" value="1"/>
</dbReference>
<dbReference type="SUPFAM" id="SSF55874">
    <property type="entry name" value="ATPase domain of HSP90 chaperone/DNA topoisomerase II/histidine kinase"/>
    <property type="match status" value="1"/>
</dbReference>
<evidence type="ECO:0000256" key="2">
    <source>
        <dbReference type="ARBA" id="ARBA00004370"/>
    </source>
</evidence>
<comment type="caution">
    <text evidence="14">The sequence shown here is derived from an EMBL/GenBank/DDBJ whole genome shotgun (WGS) entry which is preliminary data.</text>
</comment>
<evidence type="ECO:0000256" key="5">
    <source>
        <dbReference type="ARBA" id="ARBA00022679"/>
    </source>
</evidence>
<name>A0A3D9HI11_9PROT</name>
<dbReference type="EC" id="2.7.13.3" evidence="3"/>
<dbReference type="Proteomes" id="UP000256845">
    <property type="component" value="Unassembled WGS sequence"/>
</dbReference>
<feature type="domain" description="Histidine kinase" evidence="12">
    <location>
        <begin position="322"/>
        <end position="544"/>
    </location>
</feature>
<keyword evidence="5" id="KW-0808">Transferase</keyword>
<dbReference type="InterPro" id="IPR003660">
    <property type="entry name" value="HAMP_dom"/>
</dbReference>
<keyword evidence="8 11" id="KW-1133">Transmembrane helix</keyword>
<evidence type="ECO:0000256" key="1">
    <source>
        <dbReference type="ARBA" id="ARBA00000085"/>
    </source>
</evidence>
<dbReference type="InterPro" id="IPR005467">
    <property type="entry name" value="His_kinase_dom"/>
</dbReference>
<dbReference type="InterPro" id="IPR050428">
    <property type="entry name" value="TCS_sensor_his_kinase"/>
</dbReference>
<keyword evidence="7 14" id="KW-0418">Kinase</keyword>
<gene>
    <name evidence="14" type="ORF">DFP90_10685</name>
</gene>
<dbReference type="InterPro" id="IPR003594">
    <property type="entry name" value="HATPase_dom"/>
</dbReference>
<dbReference type="SMART" id="SM00304">
    <property type="entry name" value="HAMP"/>
    <property type="match status" value="1"/>
</dbReference>
<dbReference type="PANTHER" id="PTHR45436:SF5">
    <property type="entry name" value="SENSOR HISTIDINE KINASE TRCS"/>
    <property type="match status" value="1"/>
</dbReference>
<dbReference type="InterPro" id="IPR025919">
    <property type="entry name" value="Stimulus_sens_dom"/>
</dbReference>
<keyword evidence="9" id="KW-0902">Two-component regulatory system</keyword>
<evidence type="ECO:0000259" key="13">
    <source>
        <dbReference type="PROSITE" id="PS50885"/>
    </source>
</evidence>
<dbReference type="PROSITE" id="PS50109">
    <property type="entry name" value="HIS_KIN"/>
    <property type="match status" value="1"/>
</dbReference>
<dbReference type="Pfam" id="PF00672">
    <property type="entry name" value="HAMP"/>
    <property type="match status" value="1"/>
</dbReference>
<evidence type="ECO:0000259" key="12">
    <source>
        <dbReference type="PROSITE" id="PS50109"/>
    </source>
</evidence>
<reference evidence="14 15" key="1">
    <citation type="submission" date="2018-07" db="EMBL/GenBank/DDBJ databases">
        <title>Genomic Encyclopedia of Type Strains, Phase III (KMG-III): the genomes of soil and plant-associated and newly described type strains.</title>
        <authorList>
            <person name="Whitman W."/>
        </authorList>
    </citation>
    <scope>NUCLEOTIDE SEQUENCE [LARGE SCALE GENOMIC DNA]</scope>
    <source>
        <strain evidence="14 15">CECT 8488</strain>
    </source>
</reference>
<evidence type="ECO:0000256" key="9">
    <source>
        <dbReference type="ARBA" id="ARBA00023012"/>
    </source>
</evidence>
<dbReference type="SUPFAM" id="SSF158472">
    <property type="entry name" value="HAMP domain-like"/>
    <property type="match status" value="1"/>
</dbReference>
<evidence type="ECO:0000256" key="7">
    <source>
        <dbReference type="ARBA" id="ARBA00022777"/>
    </source>
</evidence>
<dbReference type="SMART" id="SM00387">
    <property type="entry name" value="HATPase_c"/>
    <property type="match status" value="1"/>
</dbReference>
<comment type="subcellular location">
    <subcellularLocation>
        <location evidence="2">Membrane</location>
    </subcellularLocation>
</comment>
<keyword evidence="4" id="KW-0597">Phosphoprotein</keyword>
<keyword evidence="10 11" id="KW-0472">Membrane</keyword>
<keyword evidence="15" id="KW-1185">Reference proteome</keyword>
<protein>
    <recommendedName>
        <fullName evidence="3">histidine kinase</fullName>
        <ecNumber evidence="3">2.7.13.3</ecNumber>
    </recommendedName>
</protein>
<dbReference type="CDD" id="cd00082">
    <property type="entry name" value="HisKA"/>
    <property type="match status" value="1"/>
</dbReference>
<feature type="domain" description="HAMP" evidence="13">
    <location>
        <begin position="258"/>
        <end position="314"/>
    </location>
</feature>
<dbReference type="Gene3D" id="3.30.565.10">
    <property type="entry name" value="Histidine kinase-like ATPase, C-terminal domain"/>
    <property type="match status" value="1"/>
</dbReference>
<dbReference type="Pfam" id="PF02518">
    <property type="entry name" value="HATPase_c"/>
    <property type="match status" value="1"/>
</dbReference>
<dbReference type="Gene3D" id="6.10.340.10">
    <property type="match status" value="1"/>
</dbReference>
<evidence type="ECO:0000256" key="10">
    <source>
        <dbReference type="ARBA" id="ARBA00023136"/>
    </source>
</evidence>
<evidence type="ECO:0000313" key="15">
    <source>
        <dbReference type="Proteomes" id="UP000256845"/>
    </source>
</evidence>
<evidence type="ECO:0000256" key="11">
    <source>
        <dbReference type="SAM" id="Phobius"/>
    </source>
</evidence>
<feature type="transmembrane region" description="Helical" evidence="11">
    <location>
        <begin position="27"/>
        <end position="47"/>
    </location>
</feature>
<dbReference type="PROSITE" id="PS50885">
    <property type="entry name" value="HAMP"/>
    <property type="match status" value="1"/>
</dbReference>
<dbReference type="SUPFAM" id="SSF47384">
    <property type="entry name" value="Homodimeric domain of signal transducing histidine kinase"/>
    <property type="match status" value="1"/>
</dbReference>
<dbReference type="InterPro" id="IPR025908">
    <property type="entry name" value="Sensor_TM1"/>
</dbReference>
<keyword evidence="6 11" id="KW-0812">Transmembrane</keyword>
<dbReference type="AlphaFoldDB" id="A0A3D9HI11"/>
<dbReference type="GO" id="GO:0005886">
    <property type="term" value="C:plasma membrane"/>
    <property type="evidence" value="ECO:0007669"/>
    <property type="project" value="TreeGrafter"/>
</dbReference>
<dbReference type="EMBL" id="QRDW01000006">
    <property type="protein sequence ID" value="RED49108.1"/>
    <property type="molecule type" value="Genomic_DNA"/>
</dbReference>
<dbReference type="PANTHER" id="PTHR45436">
    <property type="entry name" value="SENSOR HISTIDINE KINASE YKOH"/>
    <property type="match status" value="1"/>
</dbReference>